<evidence type="ECO:0000256" key="4">
    <source>
        <dbReference type="ARBA" id="ARBA00023136"/>
    </source>
</evidence>
<evidence type="ECO:0000256" key="3">
    <source>
        <dbReference type="ARBA" id="ARBA00022989"/>
    </source>
</evidence>
<proteinExistence type="predicted"/>
<sequence length="204" mass="21510">MTSIAFWYLIRATGLVSLVLMTATIVLGVVVQRQRRLPGLPRFGAVALHRSVSLISALLLVVHVVTAVVDSYVSIPVVAAVVPFTSGWRPAGIGLGALAVELMAVVIASSLLRGRIPFRLWRAVHWTSYLLWPLAFVHGLMTGTDLGSGWPLVLALGCAAVVGGTSAVAWVGRTSPAVERAPAALASSSAALRRGARVAVFRNR</sequence>
<evidence type="ECO:0000313" key="7">
    <source>
        <dbReference type="EMBL" id="NYJ05035.1"/>
    </source>
</evidence>
<dbReference type="GO" id="GO:0016020">
    <property type="term" value="C:membrane"/>
    <property type="evidence" value="ECO:0007669"/>
    <property type="project" value="UniProtKB-SubCell"/>
</dbReference>
<evidence type="ECO:0000256" key="1">
    <source>
        <dbReference type="ARBA" id="ARBA00004141"/>
    </source>
</evidence>
<evidence type="ECO:0000256" key="2">
    <source>
        <dbReference type="ARBA" id="ARBA00022692"/>
    </source>
</evidence>
<feature type="transmembrane region" description="Helical" evidence="5">
    <location>
        <begin position="6"/>
        <end position="31"/>
    </location>
</feature>
<evidence type="ECO:0000256" key="5">
    <source>
        <dbReference type="SAM" id="Phobius"/>
    </source>
</evidence>
<reference evidence="7 8" key="1">
    <citation type="submission" date="2020-07" db="EMBL/GenBank/DDBJ databases">
        <title>Sequencing the genomes of 1000 actinobacteria strains.</title>
        <authorList>
            <person name="Klenk H.-P."/>
        </authorList>
    </citation>
    <scope>NUCLEOTIDE SEQUENCE [LARGE SCALE GENOMIC DNA]</scope>
    <source>
        <strain evidence="7 8">DSM 104001</strain>
    </source>
</reference>
<dbReference type="AlphaFoldDB" id="A0A853CAP3"/>
<accession>A0A853CAP3</accession>
<keyword evidence="3 5" id="KW-1133">Transmembrane helix</keyword>
<dbReference type="EMBL" id="JACBZT010000001">
    <property type="protein sequence ID" value="NYJ05035.1"/>
    <property type="molecule type" value="Genomic_DNA"/>
</dbReference>
<organism evidence="7 8">
    <name type="scientific">Petropleomorpha daqingensis</name>
    <dbReference type="NCBI Taxonomy" id="2026353"/>
    <lineage>
        <taxon>Bacteria</taxon>
        <taxon>Bacillati</taxon>
        <taxon>Actinomycetota</taxon>
        <taxon>Actinomycetes</taxon>
        <taxon>Geodermatophilales</taxon>
        <taxon>Geodermatophilaceae</taxon>
        <taxon>Petropleomorpha</taxon>
    </lineage>
</organism>
<gene>
    <name evidence="7" type="ORF">GGQ55_001313</name>
</gene>
<keyword evidence="8" id="KW-1185">Reference proteome</keyword>
<feature type="transmembrane region" description="Helical" evidence="5">
    <location>
        <begin position="149"/>
        <end position="171"/>
    </location>
</feature>
<name>A0A853CAP3_9ACTN</name>
<keyword evidence="2 5" id="KW-0812">Transmembrane</keyword>
<protein>
    <submittedName>
        <fullName evidence="7">Sulfoxide reductase heme-binding subunit YedZ</fullName>
    </submittedName>
</protein>
<dbReference type="Pfam" id="PF01794">
    <property type="entry name" value="Ferric_reduct"/>
    <property type="match status" value="1"/>
</dbReference>
<evidence type="ECO:0000313" key="8">
    <source>
        <dbReference type="Proteomes" id="UP000541969"/>
    </source>
</evidence>
<comment type="subcellular location">
    <subcellularLocation>
        <location evidence="1">Membrane</location>
        <topology evidence="1">Multi-pass membrane protein</topology>
    </subcellularLocation>
</comment>
<feature type="transmembrane region" description="Helical" evidence="5">
    <location>
        <begin position="52"/>
        <end position="73"/>
    </location>
</feature>
<feature type="transmembrane region" description="Helical" evidence="5">
    <location>
        <begin position="93"/>
        <end position="112"/>
    </location>
</feature>
<feature type="transmembrane region" description="Helical" evidence="5">
    <location>
        <begin position="124"/>
        <end position="143"/>
    </location>
</feature>
<comment type="caution">
    <text evidence="7">The sequence shown here is derived from an EMBL/GenBank/DDBJ whole genome shotgun (WGS) entry which is preliminary data.</text>
</comment>
<evidence type="ECO:0000259" key="6">
    <source>
        <dbReference type="Pfam" id="PF01794"/>
    </source>
</evidence>
<dbReference type="RefSeq" id="WP_179715673.1">
    <property type="nucleotide sequence ID" value="NZ_JACBZT010000001.1"/>
</dbReference>
<feature type="domain" description="Ferric oxidoreductase" evidence="6">
    <location>
        <begin position="13"/>
        <end position="135"/>
    </location>
</feature>
<dbReference type="InterPro" id="IPR013130">
    <property type="entry name" value="Fe3_Rdtase_TM_dom"/>
</dbReference>
<dbReference type="Proteomes" id="UP000541969">
    <property type="component" value="Unassembled WGS sequence"/>
</dbReference>
<keyword evidence="4 5" id="KW-0472">Membrane</keyword>